<evidence type="ECO:0000313" key="1">
    <source>
        <dbReference type="EMBL" id="KAH7849055.1"/>
    </source>
</evidence>
<proteinExistence type="predicted"/>
<name>A0ACB7Y650_9ERIC</name>
<comment type="caution">
    <text evidence="1">The sequence shown here is derived from an EMBL/GenBank/DDBJ whole genome shotgun (WGS) entry which is preliminary data.</text>
</comment>
<keyword evidence="2" id="KW-1185">Reference proteome</keyword>
<protein>
    <submittedName>
        <fullName evidence="1">Uncharacterized protein</fullName>
    </submittedName>
</protein>
<sequence>MSCLLPQFNRLPDTFSLHSNFHLRSPTLLSTNKWHIYFRMQCILSRTSPQISTTTTVLDMEKLQLTSLEAHSNLAAADIPCTRVGAIGSPTETTFGASLAKETLLTGEEAITNATAAETVAEAKAAANVSGDARMMFGHYSSSKLDGKSAISPSEAGTTQLAEIGLVGVGLGSTLAKNGLGKNSYPTEEADDLEQILDSVAVRSRSQTEGKARREKTWVKSVFTNSKRHASLPYGEYYDPNASTPRLLTRAEEQELSEGIQDLLKLEKVREELDDDASFAEWADKAGLDEETLRYRFDHGMRCKDKMIRSNVGLVVMVAKTFMRPGRNLRELVRLGCQGLERGAEKFDPTKGKFSSYAPWWIAVAIRQYLYDHSSFIRLNKSLIDAVKKVEEAQDRLYSKYGRPPSKEALAKATRLSMKTLQFLLLLPKAPISLNQMPRNDQNDQKFERLQVIEYGGDYLKRMDKLYLKEELQKVLDTTLTAREKQVINLRFGMEGGRTMTLQEIGDVMGVTRERIRQIESAAFQKLKSNDSLEDLLVSPSQIMEMEIGDLAGWEE</sequence>
<gene>
    <name evidence="1" type="ORF">Vadar_012278</name>
</gene>
<evidence type="ECO:0000313" key="2">
    <source>
        <dbReference type="Proteomes" id="UP000828048"/>
    </source>
</evidence>
<dbReference type="Proteomes" id="UP000828048">
    <property type="component" value="Chromosome 7"/>
</dbReference>
<accession>A0ACB7Y650</accession>
<dbReference type="EMBL" id="CM037157">
    <property type="protein sequence ID" value="KAH7849055.1"/>
    <property type="molecule type" value="Genomic_DNA"/>
</dbReference>
<organism evidence="1 2">
    <name type="scientific">Vaccinium darrowii</name>
    <dbReference type="NCBI Taxonomy" id="229202"/>
    <lineage>
        <taxon>Eukaryota</taxon>
        <taxon>Viridiplantae</taxon>
        <taxon>Streptophyta</taxon>
        <taxon>Embryophyta</taxon>
        <taxon>Tracheophyta</taxon>
        <taxon>Spermatophyta</taxon>
        <taxon>Magnoliopsida</taxon>
        <taxon>eudicotyledons</taxon>
        <taxon>Gunneridae</taxon>
        <taxon>Pentapetalae</taxon>
        <taxon>asterids</taxon>
        <taxon>Ericales</taxon>
        <taxon>Ericaceae</taxon>
        <taxon>Vaccinioideae</taxon>
        <taxon>Vaccinieae</taxon>
        <taxon>Vaccinium</taxon>
    </lineage>
</organism>
<reference evidence="1 2" key="1">
    <citation type="journal article" date="2021" name="Hortic Res">
        <title>High-quality reference genome and annotation aids understanding of berry development for evergreen blueberry (Vaccinium darrowii).</title>
        <authorList>
            <person name="Yu J."/>
            <person name="Hulse-Kemp A.M."/>
            <person name="Babiker E."/>
            <person name="Staton M."/>
        </authorList>
    </citation>
    <scope>NUCLEOTIDE SEQUENCE [LARGE SCALE GENOMIC DNA]</scope>
    <source>
        <strain evidence="2">cv. NJ 8807/NJ 8810</strain>
        <tissue evidence="1">Young leaf</tissue>
    </source>
</reference>